<keyword evidence="2" id="KW-0229">DNA integration</keyword>
<dbReference type="Proteomes" id="UP000546162">
    <property type="component" value="Unassembled WGS sequence"/>
</dbReference>
<feature type="domain" description="Core-binding (CB)" evidence="8">
    <location>
        <begin position="169"/>
        <end position="272"/>
    </location>
</feature>
<evidence type="ECO:0000256" key="5">
    <source>
        <dbReference type="PROSITE-ProRule" id="PRU01248"/>
    </source>
</evidence>
<dbReference type="PANTHER" id="PTHR30349">
    <property type="entry name" value="PHAGE INTEGRASE-RELATED"/>
    <property type="match status" value="1"/>
</dbReference>
<dbReference type="GO" id="GO:0003677">
    <property type="term" value="F:DNA binding"/>
    <property type="evidence" value="ECO:0007669"/>
    <property type="project" value="UniProtKB-UniRule"/>
</dbReference>
<dbReference type="Gene3D" id="1.10.443.10">
    <property type="entry name" value="Intergrase catalytic core"/>
    <property type="match status" value="1"/>
</dbReference>
<dbReference type="SUPFAM" id="SSF56349">
    <property type="entry name" value="DNA breaking-rejoining enzymes"/>
    <property type="match status" value="1"/>
</dbReference>
<name>A0A7W7GU66_9ACTN</name>
<feature type="domain" description="Tyr recombinase" evidence="7">
    <location>
        <begin position="294"/>
        <end position="515"/>
    </location>
</feature>
<dbReference type="PANTHER" id="PTHR30349:SF41">
    <property type="entry name" value="INTEGRASE_RECOMBINASE PROTEIN MJ0367-RELATED"/>
    <property type="match status" value="1"/>
</dbReference>
<dbReference type="InterPro" id="IPR044068">
    <property type="entry name" value="CB"/>
</dbReference>
<dbReference type="EMBL" id="JACHNB010000001">
    <property type="protein sequence ID" value="MBB4738365.1"/>
    <property type="molecule type" value="Genomic_DNA"/>
</dbReference>
<evidence type="ECO:0000256" key="6">
    <source>
        <dbReference type="SAM" id="MobiDB-lite"/>
    </source>
</evidence>
<evidence type="ECO:0000313" key="10">
    <source>
        <dbReference type="Proteomes" id="UP000546162"/>
    </source>
</evidence>
<evidence type="ECO:0000256" key="3">
    <source>
        <dbReference type="ARBA" id="ARBA00023125"/>
    </source>
</evidence>
<evidence type="ECO:0000256" key="1">
    <source>
        <dbReference type="ARBA" id="ARBA00008857"/>
    </source>
</evidence>
<accession>A0A7W7GU66</accession>
<proteinExistence type="inferred from homology"/>
<feature type="region of interest" description="Disordered" evidence="6">
    <location>
        <begin position="236"/>
        <end position="257"/>
    </location>
</feature>
<dbReference type="InterPro" id="IPR010998">
    <property type="entry name" value="Integrase_recombinase_N"/>
</dbReference>
<reference evidence="9 10" key="1">
    <citation type="submission" date="2020-08" db="EMBL/GenBank/DDBJ databases">
        <title>Sequencing the genomes of 1000 actinobacteria strains.</title>
        <authorList>
            <person name="Klenk H.-P."/>
        </authorList>
    </citation>
    <scope>NUCLEOTIDE SEQUENCE [LARGE SCALE GENOMIC DNA]</scope>
    <source>
        <strain evidence="9 10">DSM 45809</strain>
    </source>
</reference>
<gene>
    <name evidence="9" type="ORF">BJY16_001824</name>
</gene>
<comment type="caution">
    <text evidence="9">The sequence shown here is derived from an EMBL/GenBank/DDBJ whole genome shotgun (WGS) entry which is preliminary data.</text>
</comment>
<dbReference type="AlphaFoldDB" id="A0A7W7GU66"/>
<dbReference type="InterPro" id="IPR050090">
    <property type="entry name" value="Tyrosine_recombinase_XerCD"/>
</dbReference>
<dbReference type="InterPro" id="IPR011010">
    <property type="entry name" value="DNA_brk_join_enz"/>
</dbReference>
<dbReference type="InterPro" id="IPR004107">
    <property type="entry name" value="Integrase_SAM-like_N"/>
</dbReference>
<dbReference type="PROSITE" id="PS51900">
    <property type="entry name" value="CB"/>
    <property type="match status" value="1"/>
</dbReference>
<evidence type="ECO:0000256" key="2">
    <source>
        <dbReference type="ARBA" id="ARBA00022908"/>
    </source>
</evidence>
<keyword evidence="4" id="KW-0233">DNA recombination</keyword>
<dbReference type="Pfam" id="PF00589">
    <property type="entry name" value="Phage_integrase"/>
    <property type="match status" value="1"/>
</dbReference>
<evidence type="ECO:0000256" key="4">
    <source>
        <dbReference type="ARBA" id="ARBA00023172"/>
    </source>
</evidence>
<dbReference type="RefSeq" id="WP_185038651.1">
    <property type="nucleotide sequence ID" value="NZ_BAABFG010000005.1"/>
</dbReference>
<dbReference type="Gene3D" id="1.10.150.130">
    <property type="match status" value="1"/>
</dbReference>
<dbReference type="PROSITE" id="PS51898">
    <property type="entry name" value="TYR_RECOMBINASE"/>
    <property type="match status" value="1"/>
</dbReference>
<sequence length="527" mass="58407">MTTASGDPLGANHSPRLSISVGRPAVRVGISAAARWGAADVAGAIPFKICRCKDPDTGKALSRRCPKLRRPNRSWNPGHGQWAYQLELPPTKDGKRRQLRPSTGFVDREDAQTEIDQARLLISLAGRNKQWLTQIGDLIQTGRRINGVLPDVETVRQRLRSGSPLTGAPTLTEYLTDWIKVVEVDDNTRRTYASHITVHLIPVLGDVPLDQLRPHHIYTLIRTITDRNEELLAKRNSPDPAVRRSVAGRRPTGAATRSRVRATLRKAFNDALLHGIIAGVPNPAALVKTANPRSRPIVWEPERVDRWQATGDIPGPVMVWTDDLLADFLDYTAAAAPDLHPMLHLMAYRGTRRGEAIGLLDAEVRLRKAEVGIVNQIATHGGGRLHQKKPKSEAGNRDVVLDLDTVAVLTAYRTERTRWQLAAGAAWPDTGLFFVRPDGQAWHPNSVTQRFRRLIRRGGFPPIRLHDLRHGAATIALEAGVDIKVVSEQLGHSTTTLTRDTYQSVTKNLHHEAADADRIRAKRRRAA</sequence>
<dbReference type="GO" id="GO:0006310">
    <property type="term" value="P:DNA recombination"/>
    <property type="evidence" value="ECO:0007669"/>
    <property type="project" value="UniProtKB-KW"/>
</dbReference>
<dbReference type="InterPro" id="IPR002104">
    <property type="entry name" value="Integrase_catalytic"/>
</dbReference>
<dbReference type="InterPro" id="IPR013762">
    <property type="entry name" value="Integrase-like_cat_sf"/>
</dbReference>
<dbReference type="Pfam" id="PF14659">
    <property type="entry name" value="Phage_int_SAM_3"/>
    <property type="match status" value="1"/>
</dbReference>
<evidence type="ECO:0000259" key="8">
    <source>
        <dbReference type="PROSITE" id="PS51900"/>
    </source>
</evidence>
<evidence type="ECO:0000259" key="7">
    <source>
        <dbReference type="PROSITE" id="PS51898"/>
    </source>
</evidence>
<organism evidence="9 10">
    <name type="scientific">Actinoplanes octamycinicus</name>
    <dbReference type="NCBI Taxonomy" id="135948"/>
    <lineage>
        <taxon>Bacteria</taxon>
        <taxon>Bacillati</taxon>
        <taxon>Actinomycetota</taxon>
        <taxon>Actinomycetes</taxon>
        <taxon>Micromonosporales</taxon>
        <taxon>Micromonosporaceae</taxon>
        <taxon>Actinoplanes</taxon>
    </lineage>
</organism>
<keyword evidence="3 5" id="KW-0238">DNA-binding</keyword>
<protein>
    <submittedName>
        <fullName evidence="9">Integrase</fullName>
    </submittedName>
</protein>
<keyword evidence="10" id="KW-1185">Reference proteome</keyword>
<dbReference type="CDD" id="cd01189">
    <property type="entry name" value="INT_ICEBs1_C_like"/>
    <property type="match status" value="1"/>
</dbReference>
<evidence type="ECO:0000313" key="9">
    <source>
        <dbReference type="EMBL" id="MBB4738365.1"/>
    </source>
</evidence>
<comment type="similarity">
    <text evidence="1">Belongs to the 'phage' integrase family.</text>
</comment>
<dbReference type="GO" id="GO:0015074">
    <property type="term" value="P:DNA integration"/>
    <property type="evidence" value="ECO:0007669"/>
    <property type="project" value="UniProtKB-KW"/>
</dbReference>